<dbReference type="InterPro" id="IPR049087">
    <property type="entry name" value="TAF1C_beta-prop"/>
</dbReference>
<dbReference type="KEGG" id="dcr:108211194"/>
<sequence>MDFGEDAKSLWPISSVFSAPLLADDSDTDSRKTGPLFFNPSLETLTQITIPPSLYSPAQSFSPFPHLSLSRFLETTKDASILPSTSSKLANFTLGRHDYQTPFRYNSLEMMKCSGSGRVLVFFPAGPNLDQVGFVLLSVEGGQVVVKYSGASSGLNHRISRLLVQKVKDCESGDFGFLLICTMYSVSWYVVRLGLDSDTPKLEFVGTRSFKSCAVVHACWSPHVPEECVVLLESGKLFLFDLESCCIGSDSLINKLTRKTLKVSWDNHLGGQGGGSWLSCEFSWHPRILVVAHSSAVFLVDLRSEGCLVKCLLRISMLAGGNSVKDNDQFVAFSRTGPDEFYYTVASNRFLFLCDVRAPLKPVLRWSHSIDTPAYITGVKLSKLRSNSKNDEYTWASENGYCILMGSFWNCEFSLFCYGQNTRTYNTRTYTEISRLCKSFYAWKLPSEFSLAACDCYCGSCLLREEFSKDALPEWIDWQQKKDIVLGFCILDEDPSVQLFEAENFGGFTVIKLTSSGNLELQRYSASHEAVNFSDKAHEECSILLKDFLICETGDEEYKFSKQLYFLKLDYLYGHLSDKLDKVLMSKKKDTSGNGPEVSLSSEFHQDICQKLKTCGINELRASSDMSSAVRDIVSPMSMLEIALMSMWSSLPPALLRISFVTYIDLSSITVSRKNLSLEFLNVPDQPQLPPFTFRNPSHCSNKWSHKMQLGNPLVGPAVPLHFLVTYNKLYIEAEADGESSNRLVELECNKVKQMVNKVVVRDAAYGNLGDDSEHVVSLSNDKDDLCNGSQDGDRFSIYEPVAFSSKISNVDPPTSSSSAFRNHNYSTFLSRCSPAEVCSSDKLDLTKPEAIDAICRPGVKFRDLPIDHLPAEFKYLLGQQKKFMNSFAAKRSSFRKRYL</sequence>
<dbReference type="SUPFAM" id="SSF50978">
    <property type="entry name" value="WD40 repeat-like"/>
    <property type="match status" value="1"/>
</dbReference>
<reference evidence="1" key="1">
    <citation type="journal article" date="2016" name="Nat. Genet.">
        <title>A high-quality carrot genome assembly provides new insights into carotenoid accumulation and asterid genome evolution.</title>
        <authorList>
            <person name="Iorizzo M."/>
            <person name="Ellison S."/>
            <person name="Senalik D."/>
            <person name="Zeng P."/>
            <person name="Satapoomin P."/>
            <person name="Huang J."/>
            <person name="Bowman M."/>
            <person name="Iovene M."/>
            <person name="Sanseverino W."/>
            <person name="Cavagnaro P."/>
            <person name="Yildiz M."/>
            <person name="Macko-Podgorni A."/>
            <person name="Moranska E."/>
            <person name="Grzebelus E."/>
            <person name="Grzebelus D."/>
            <person name="Ashrafi H."/>
            <person name="Zheng Z."/>
            <person name="Cheng S."/>
            <person name="Spooner D."/>
            <person name="Van Deynze A."/>
            <person name="Simon P."/>
        </authorList>
    </citation>
    <scope>NUCLEOTIDE SEQUENCE</scope>
    <source>
        <tissue evidence="1">Leaf</tissue>
    </source>
</reference>
<evidence type="ECO:0000313" key="1">
    <source>
        <dbReference type="EMBL" id="WOG91410.1"/>
    </source>
</evidence>
<dbReference type="InterPro" id="IPR036322">
    <property type="entry name" value="WD40_repeat_dom_sf"/>
</dbReference>
<reference evidence="1" key="2">
    <citation type="submission" date="2022-03" db="EMBL/GenBank/DDBJ databases">
        <title>Draft title - Genomic analysis of global carrot germplasm unveils the trajectory of domestication and the origin of high carotenoid orange carrot.</title>
        <authorList>
            <person name="Iorizzo M."/>
            <person name="Ellison S."/>
            <person name="Senalik D."/>
            <person name="Macko-Podgorni A."/>
            <person name="Grzebelus D."/>
            <person name="Bostan H."/>
            <person name="Rolling W."/>
            <person name="Curaba J."/>
            <person name="Simon P."/>
        </authorList>
    </citation>
    <scope>NUCLEOTIDE SEQUENCE</scope>
    <source>
        <tissue evidence="1">Leaf</tissue>
    </source>
</reference>
<organism evidence="1 2">
    <name type="scientific">Daucus carota subsp. sativus</name>
    <name type="common">Carrot</name>
    <dbReference type="NCBI Taxonomy" id="79200"/>
    <lineage>
        <taxon>Eukaryota</taxon>
        <taxon>Viridiplantae</taxon>
        <taxon>Streptophyta</taxon>
        <taxon>Embryophyta</taxon>
        <taxon>Tracheophyta</taxon>
        <taxon>Spermatophyta</taxon>
        <taxon>Magnoliopsida</taxon>
        <taxon>eudicotyledons</taxon>
        <taxon>Gunneridae</taxon>
        <taxon>Pentapetalae</taxon>
        <taxon>asterids</taxon>
        <taxon>campanulids</taxon>
        <taxon>Apiales</taxon>
        <taxon>Apiaceae</taxon>
        <taxon>Apioideae</taxon>
        <taxon>Scandiceae</taxon>
        <taxon>Daucinae</taxon>
        <taxon>Daucus</taxon>
        <taxon>Daucus sect. Daucus</taxon>
    </lineage>
</organism>
<dbReference type="Gramene" id="KZN00678">
    <property type="protein sequence ID" value="KZN00678"/>
    <property type="gene ID" value="DCAR_009432"/>
</dbReference>
<protein>
    <submittedName>
        <fullName evidence="1">Uncharacterized protein</fullName>
    </submittedName>
</protein>
<name>A0A166A2U2_DAUCS</name>
<keyword evidence="2" id="KW-1185">Reference proteome</keyword>
<gene>
    <name evidence="1" type="ORF">DCAR_0310659</name>
</gene>
<dbReference type="EMBL" id="CP093345">
    <property type="protein sequence ID" value="WOG91410.1"/>
    <property type="molecule type" value="Genomic_DNA"/>
</dbReference>
<dbReference type="OMA" id="WYASREL"/>
<dbReference type="PANTHER" id="PTHR15319">
    <property type="entry name" value="TATA BOX-BINDING PROTEIN ASSOCIATED FACTOR RNA POLYMERASE I SUBUNIT C"/>
    <property type="match status" value="1"/>
</dbReference>
<evidence type="ECO:0000313" key="2">
    <source>
        <dbReference type="Proteomes" id="UP000077755"/>
    </source>
</evidence>
<accession>A0A166A2U2</accession>
<dbReference type="OrthoDB" id="2382881at2759"/>
<dbReference type="PANTHER" id="PTHR15319:SF1">
    <property type="entry name" value="TATA BOX-BINDING PROTEIN-ASSOCIATED FACTOR RNA POLYMERASE I SUBUNIT C"/>
    <property type="match status" value="1"/>
</dbReference>
<dbReference type="GO" id="GO:0001650">
    <property type="term" value="C:fibrillar center"/>
    <property type="evidence" value="ECO:0007669"/>
    <property type="project" value="TreeGrafter"/>
</dbReference>
<dbReference type="InterPro" id="IPR038801">
    <property type="entry name" value="TAF1C"/>
</dbReference>
<dbReference type="Pfam" id="PF20641">
    <property type="entry name" value="TAF1C_beta-prop"/>
    <property type="match status" value="1"/>
</dbReference>
<proteinExistence type="predicted"/>
<dbReference type="GO" id="GO:0001164">
    <property type="term" value="F:RNA polymerase I core promoter sequence-specific DNA binding"/>
    <property type="evidence" value="ECO:0007669"/>
    <property type="project" value="TreeGrafter"/>
</dbReference>
<dbReference type="AlphaFoldDB" id="A0A166A2U2"/>
<dbReference type="Proteomes" id="UP000077755">
    <property type="component" value="Chromosome 3"/>
</dbReference>